<dbReference type="KEGG" id="hpse:HPF_10235"/>
<reference evidence="9 10" key="1">
    <citation type="submission" date="2019-03" db="EMBL/GenBank/DDBJ databases">
        <authorList>
            <person name="Sebastian G."/>
            <person name="Baumann P."/>
            <person name="Ruckert C."/>
            <person name="Kalinowski J."/>
            <person name="Nebel B."/>
            <person name="Takors R."/>
            <person name="Blombach B."/>
        </authorList>
    </citation>
    <scope>NUCLEOTIDE SEQUENCE [LARGE SCALE GENOMIC DNA]</scope>
    <source>
        <strain evidence="9 10">DSM 1084</strain>
    </source>
</reference>
<comment type="similarity">
    <text evidence="1">Belongs to the sigma-70 factor family. ECF subfamily.</text>
</comment>
<evidence type="ECO:0000313" key="9">
    <source>
        <dbReference type="EMBL" id="QBM28066.1"/>
    </source>
</evidence>
<keyword evidence="2" id="KW-0805">Transcription regulation</keyword>
<dbReference type="GO" id="GO:0006352">
    <property type="term" value="P:DNA-templated transcription initiation"/>
    <property type="evidence" value="ECO:0007669"/>
    <property type="project" value="InterPro"/>
</dbReference>
<sequence>MSSDWAMWRAACQGHEASAVQLVRRLTPQAMGLARQLLRRQEDAEDVVQESFLRLWGAQPSDTRGAALATYFNTIVINRCKTWLVQRRELSTDPEQLTEWIDAGPSGDDASDPGSDALDAPRLQAAMHRLPARQRMALAMWAYADADAAGIARSLELDTNAAHQLLHRAKAALHRCLQENPS</sequence>
<evidence type="ECO:0000256" key="4">
    <source>
        <dbReference type="ARBA" id="ARBA00023125"/>
    </source>
</evidence>
<feature type="compositionally biased region" description="Low complexity" evidence="6">
    <location>
        <begin position="102"/>
        <end position="118"/>
    </location>
</feature>
<name>A0A4P6X0I4_HYDPS</name>
<dbReference type="InterPro" id="IPR013324">
    <property type="entry name" value="RNA_pol_sigma_r3/r4-like"/>
</dbReference>
<evidence type="ECO:0000256" key="1">
    <source>
        <dbReference type="ARBA" id="ARBA00010641"/>
    </source>
</evidence>
<dbReference type="InterPro" id="IPR039425">
    <property type="entry name" value="RNA_pol_sigma-70-like"/>
</dbReference>
<evidence type="ECO:0000313" key="10">
    <source>
        <dbReference type="Proteomes" id="UP000293912"/>
    </source>
</evidence>
<gene>
    <name evidence="9" type="primary">sigG</name>
    <name evidence="9" type="ORF">HPF_10235</name>
</gene>
<dbReference type="Pfam" id="PF08281">
    <property type="entry name" value="Sigma70_r4_2"/>
    <property type="match status" value="1"/>
</dbReference>
<evidence type="ECO:0000256" key="3">
    <source>
        <dbReference type="ARBA" id="ARBA00023082"/>
    </source>
</evidence>
<accession>A0A4P6X0I4</accession>
<dbReference type="InterPro" id="IPR013249">
    <property type="entry name" value="RNA_pol_sigma70_r4_t2"/>
</dbReference>
<dbReference type="PANTHER" id="PTHR43133">
    <property type="entry name" value="RNA POLYMERASE ECF-TYPE SIGMA FACTO"/>
    <property type="match status" value="1"/>
</dbReference>
<dbReference type="PANTHER" id="PTHR43133:SF8">
    <property type="entry name" value="RNA POLYMERASE SIGMA FACTOR HI_1459-RELATED"/>
    <property type="match status" value="1"/>
</dbReference>
<dbReference type="RefSeq" id="WP_133156536.1">
    <property type="nucleotide sequence ID" value="NZ_CP037867.1"/>
</dbReference>
<keyword evidence="5" id="KW-0804">Transcription</keyword>
<evidence type="ECO:0000256" key="2">
    <source>
        <dbReference type="ARBA" id="ARBA00023015"/>
    </source>
</evidence>
<proteinExistence type="inferred from homology"/>
<feature type="domain" description="RNA polymerase sigma-70 region 2" evidence="7">
    <location>
        <begin position="22"/>
        <end position="88"/>
    </location>
</feature>
<dbReference type="InterPro" id="IPR007627">
    <property type="entry name" value="RNA_pol_sigma70_r2"/>
</dbReference>
<feature type="region of interest" description="Disordered" evidence="6">
    <location>
        <begin position="96"/>
        <end position="118"/>
    </location>
</feature>
<dbReference type="InterPro" id="IPR036388">
    <property type="entry name" value="WH-like_DNA-bd_sf"/>
</dbReference>
<evidence type="ECO:0000256" key="5">
    <source>
        <dbReference type="ARBA" id="ARBA00023163"/>
    </source>
</evidence>
<evidence type="ECO:0000259" key="7">
    <source>
        <dbReference type="Pfam" id="PF04542"/>
    </source>
</evidence>
<keyword evidence="4" id="KW-0238">DNA-binding</keyword>
<organism evidence="9 10">
    <name type="scientific">Hydrogenophaga pseudoflava</name>
    <name type="common">Pseudomonas carboxydoflava</name>
    <dbReference type="NCBI Taxonomy" id="47421"/>
    <lineage>
        <taxon>Bacteria</taxon>
        <taxon>Pseudomonadati</taxon>
        <taxon>Pseudomonadota</taxon>
        <taxon>Betaproteobacteria</taxon>
        <taxon>Burkholderiales</taxon>
        <taxon>Comamonadaceae</taxon>
        <taxon>Hydrogenophaga</taxon>
    </lineage>
</organism>
<dbReference type="SUPFAM" id="SSF88946">
    <property type="entry name" value="Sigma2 domain of RNA polymerase sigma factors"/>
    <property type="match status" value="1"/>
</dbReference>
<dbReference type="AlphaFoldDB" id="A0A4P6X0I4"/>
<dbReference type="Proteomes" id="UP000293912">
    <property type="component" value="Chromosome"/>
</dbReference>
<dbReference type="InterPro" id="IPR013325">
    <property type="entry name" value="RNA_pol_sigma_r2"/>
</dbReference>
<dbReference type="SUPFAM" id="SSF88659">
    <property type="entry name" value="Sigma3 and sigma4 domains of RNA polymerase sigma factors"/>
    <property type="match status" value="1"/>
</dbReference>
<evidence type="ECO:0000256" key="6">
    <source>
        <dbReference type="SAM" id="MobiDB-lite"/>
    </source>
</evidence>
<dbReference type="NCBIfam" id="TIGR02937">
    <property type="entry name" value="sigma70-ECF"/>
    <property type="match status" value="1"/>
</dbReference>
<dbReference type="Pfam" id="PF04542">
    <property type="entry name" value="Sigma70_r2"/>
    <property type="match status" value="1"/>
</dbReference>
<dbReference type="GO" id="GO:0003677">
    <property type="term" value="F:DNA binding"/>
    <property type="evidence" value="ECO:0007669"/>
    <property type="project" value="UniProtKB-KW"/>
</dbReference>
<dbReference type="InterPro" id="IPR014284">
    <property type="entry name" value="RNA_pol_sigma-70_dom"/>
</dbReference>
<keyword evidence="3" id="KW-0731">Sigma factor</keyword>
<keyword evidence="10" id="KW-1185">Reference proteome</keyword>
<dbReference type="GO" id="GO:0016987">
    <property type="term" value="F:sigma factor activity"/>
    <property type="evidence" value="ECO:0007669"/>
    <property type="project" value="UniProtKB-KW"/>
</dbReference>
<dbReference type="Gene3D" id="1.10.1740.10">
    <property type="match status" value="1"/>
</dbReference>
<dbReference type="Gene3D" id="1.10.10.10">
    <property type="entry name" value="Winged helix-like DNA-binding domain superfamily/Winged helix DNA-binding domain"/>
    <property type="match status" value="1"/>
</dbReference>
<dbReference type="EMBL" id="CP037867">
    <property type="protein sequence ID" value="QBM28066.1"/>
    <property type="molecule type" value="Genomic_DNA"/>
</dbReference>
<evidence type="ECO:0000259" key="8">
    <source>
        <dbReference type="Pfam" id="PF08281"/>
    </source>
</evidence>
<protein>
    <submittedName>
        <fullName evidence="9">ECF RNA polymerase sigma factor SigG</fullName>
    </submittedName>
</protein>
<feature type="domain" description="RNA polymerase sigma factor 70 region 4 type 2" evidence="8">
    <location>
        <begin position="122"/>
        <end position="173"/>
    </location>
</feature>